<keyword evidence="3" id="KW-1185">Reference proteome</keyword>
<dbReference type="PANTHER" id="PTHR46361">
    <property type="entry name" value="ELECTRON CARRIER/ PROTEIN DISULFIDE OXIDOREDUCTASE"/>
    <property type="match status" value="1"/>
</dbReference>
<dbReference type="InterPro" id="IPR006869">
    <property type="entry name" value="DUF547"/>
</dbReference>
<feature type="domain" description="DUF547" evidence="1">
    <location>
        <begin position="46"/>
        <end position="165"/>
    </location>
</feature>
<dbReference type="PANTHER" id="PTHR46361:SF3">
    <property type="entry name" value="ELECTRON CARRIER_ PROTEIN DISULFIDE OXIDOREDUCTASE"/>
    <property type="match status" value="1"/>
</dbReference>
<protein>
    <submittedName>
        <fullName evidence="2">DUF547 domain-containing protein</fullName>
    </submittedName>
</protein>
<sequence length="229" mass="26575">MDCPNCLLSISEKLLLNVKMNLDTEQEQLFLHSVTLTQLKAKLNKDAAKKAFWINIYNAFYQIEARKSAVNRKTIFSAKKIPIAENLFSLDDIEHGILRKNRWKWSFGYLRNPFASTLLIDMEVQTIDFRIHFALNCGAKSCPPIAFYNFEKTDQQLDSAMHSFLEQETTIDHRTKTITTSKLLLWYRADFGGTKGIKQALTKVLAVDTTPYKIRFESYSWESHLENYS</sequence>
<gene>
    <name evidence="2" type="ORF">H8R23_11985</name>
</gene>
<name>A0ABR7J9E2_9FLAO</name>
<dbReference type="RefSeq" id="WP_187010627.1">
    <property type="nucleotide sequence ID" value="NZ_JACRUI010000004.1"/>
</dbReference>
<evidence type="ECO:0000313" key="3">
    <source>
        <dbReference type="Proteomes" id="UP000629963"/>
    </source>
</evidence>
<reference evidence="2 3" key="1">
    <citation type="submission" date="2020-08" db="EMBL/GenBank/DDBJ databases">
        <title>Description of novel Flavobacterium F-380 isolate.</title>
        <authorList>
            <person name="Saticioglu I.B."/>
            <person name="Duman M."/>
            <person name="Altun S."/>
        </authorList>
    </citation>
    <scope>NUCLEOTIDE SEQUENCE [LARGE SCALE GENOMIC DNA]</scope>
    <source>
        <strain evidence="2 3">F-380</strain>
    </source>
</reference>
<evidence type="ECO:0000313" key="2">
    <source>
        <dbReference type="EMBL" id="MBC5842128.1"/>
    </source>
</evidence>
<dbReference type="EMBL" id="JACRUJ010000004">
    <property type="protein sequence ID" value="MBC5842128.1"/>
    <property type="molecule type" value="Genomic_DNA"/>
</dbReference>
<comment type="caution">
    <text evidence="2">The sequence shown here is derived from an EMBL/GenBank/DDBJ whole genome shotgun (WGS) entry which is preliminary data.</text>
</comment>
<dbReference type="Proteomes" id="UP000629963">
    <property type="component" value="Unassembled WGS sequence"/>
</dbReference>
<dbReference type="Pfam" id="PF04784">
    <property type="entry name" value="DUF547"/>
    <property type="match status" value="1"/>
</dbReference>
<proteinExistence type="predicted"/>
<accession>A0ABR7J9E2</accession>
<organism evidence="2 3">
    <name type="scientific">Flavobacterium kayseriense</name>
    <dbReference type="NCBI Taxonomy" id="2764714"/>
    <lineage>
        <taxon>Bacteria</taxon>
        <taxon>Pseudomonadati</taxon>
        <taxon>Bacteroidota</taxon>
        <taxon>Flavobacteriia</taxon>
        <taxon>Flavobacteriales</taxon>
        <taxon>Flavobacteriaceae</taxon>
        <taxon>Flavobacterium</taxon>
    </lineage>
</organism>
<evidence type="ECO:0000259" key="1">
    <source>
        <dbReference type="Pfam" id="PF04784"/>
    </source>
</evidence>